<dbReference type="EMBL" id="QRUP01000005">
    <property type="protein sequence ID" value="RGR75248.1"/>
    <property type="molecule type" value="Genomic_DNA"/>
</dbReference>
<evidence type="ECO:0000313" key="2">
    <source>
        <dbReference type="Proteomes" id="UP000284178"/>
    </source>
</evidence>
<dbReference type="AlphaFoldDB" id="A0A412G3U5"/>
<keyword evidence="2" id="KW-1185">Reference proteome</keyword>
<gene>
    <name evidence="1" type="ORF">DWY25_05580</name>
</gene>
<proteinExistence type="predicted"/>
<sequence>MRSKRGSTLLLTICLFMVFLIFAAALIPLSRRAFQQTAADVTQQQADYIAQSAVEALITQLDEESLRQTLIEVVEESKDQVVSDWASYGDHGEYRYTITRDAFYNESHGWLLWSKSRIFITAEAKYEDKTSQMTAVVQATKYMNQFFDPNGIEREIASKESLSKRAVLINECRIPTDHSASFWINAISDLTVTQQNVNGNISSEDEKIDDLQKNLDPKVVLIYRNIKNPVVTGHIDGNVVLEPAEYTKATIGSDTLGEVVIDGDVICKGDLVLKNATVTGAIYYTGSFEPVNASYTGEIRQIQPTDALFEKYMFNLPLIPRKIESIEGYRKVTSSDDNIDIKITDDSAIFYEFSNPNLEKLQIKNGKLLDISFVNLAKMPNQLIVESENKFYRPVFFIEDENPVLSDQVSTNLLNSENIILVFTHPVRIQGDVNVSVFAPKIIFEAENITMNGRLQACEFEHSELVSSVNLKARNNADIYEVFKLGGAEAYYFDLYYYQP</sequence>
<comment type="caution">
    <text evidence="1">The sequence shown here is derived from an EMBL/GenBank/DDBJ whole genome shotgun (WGS) entry which is preliminary data.</text>
</comment>
<dbReference type="GeneID" id="83014876"/>
<evidence type="ECO:0000313" key="1">
    <source>
        <dbReference type="EMBL" id="RGR75248.1"/>
    </source>
</evidence>
<organism evidence="1 2">
    <name type="scientific">Holdemania filiformis</name>
    <dbReference type="NCBI Taxonomy" id="61171"/>
    <lineage>
        <taxon>Bacteria</taxon>
        <taxon>Bacillati</taxon>
        <taxon>Bacillota</taxon>
        <taxon>Erysipelotrichia</taxon>
        <taxon>Erysipelotrichales</taxon>
        <taxon>Erysipelotrichaceae</taxon>
        <taxon>Holdemania</taxon>
    </lineage>
</organism>
<protein>
    <submittedName>
        <fullName evidence="1">Uncharacterized protein</fullName>
    </submittedName>
</protein>
<dbReference type="Proteomes" id="UP000284178">
    <property type="component" value="Unassembled WGS sequence"/>
</dbReference>
<reference evidence="1 2" key="1">
    <citation type="submission" date="2018-08" db="EMBL/GenBank/DDBJ databases">
        <title>A genome reference for cultivated species of the human gut microbiota.</title>
        <authorList>
            <person name="Zou Y."/>
            <person name="Xue W."/>
            <person name="Luo G."/>
        </authorList>
    </citation>
    <scope>NUCLEOTIDE SEQUENCE [LARGE SCALE GENOMIC DNA]</scope>
    <source>
        <strain evidence="1 2">AF24-29</strain>
    </source>
</reference>
<accession>A0A412G3U5</accession>
<name>A0A412G3U5_9FIRM</name>
<dbReference type="RefSeq" id="WP_117894414.1">
    <property type="nucleotide sequence ID" value="NZ_CABJCV010000005.1"/>
</dbReference>